<accession>A0A0G1MH32</accession>
<keyword evidence="1" id="KW-1133">Transmembrane helix</keyword>
<gene>
    <name evidence="2" type="ORF">UX10_C0009G0021</name>
</gene>
<sequence length="118" mass="14067">MFSTLLRTTFGELLWDALLFPFWWYSFGAWHAFQWALGSIGNEFNRLNIGLWTKNLFTPMYGQYDWQGRLISFFMRLAQIIGRFIFLLIWMIFAVALFIAYLILPIAVVYYLISLPLF</sequence>
<keyword evidence="1" id="KW-0812">Transmembrane</keyword>
<protein>
    <submittedName>
        <fullName evidence="2">Uncharacterized protein</fullName>
    </submittedName>
</protein>
<reference evidence="2 3" key="1">
    <citation type="journal article" date="2015" name="Nature">
        <title>rRNA introns, odd ribosomes, and small enigmatic genomes across a large radiation of phyla.</title>
        <authorList>
            <person name="Brown C.T."/>
            <person name="Hug L.A."/>
            <person name="Thomas B.C."/>
            <person name="Sharon I."/>
            <person name="Castelle C.J."/>
            <person name="Singh A."/>
            <person name="Wilkins M.J."/>
            <person name="Williams K.H."/>
            <person name="Banfield J.F."/>
        </authorList>
    </citation>
    <scope>NUCLEOTIDE SEQUENCE [LARGE SCALE GENOMIC DNA]</scope>
</reference>
<dbReference type="AlphaFoldDB" id="A0A0G1MH32"/>
<dbReference type="Proteomes" id="UP000033999">
    <property type="component" value="Unassembled WGS sequence"/>
</dbReference>
<name>A0A0G1MH32_9BACT</name>
<dbReference type="EMBL" id="LCKX01000009">
    <property type="protein sequence ID" value="KKU07554.1"/>
    <property type="molecule type" value="Genomic_DNA"/>
</dbReference>
<evidence type="ECO:0000313" key="3">
    <source>
        <dbReference type="Proteomes" id="UP000033999"/>
    </source>
</evidence>
<keyword evidence="1" id="KW-0472">Membrane</keyword>
<evidence type="ECO:0000256" key="1">
    <source>
        <dbReference type="SAM" id="Phobius"/>
    </source>
</evidence>
<evidence type="ECO:0000313" key="2">
    <source>
        <dbReference type="EMBL" id="KKU07554.1"/>
    </source>
</evidence>
<proteinExistence type="predicted"/>
<feature type="transmembrane region" description="Helical" evidence="1">
    <location>
        <begin position="84"/>
        <end position="113"/>
    </location>
</feature>
<organism evidence="2 3">
    <name type="scientific">Candidatus Magasanikbacteria bacterium GW2011_GWA2_45_39</name>
    <dbReference type="NCBI Taxonomy" id="1619041"/>
    <lineage>
        <taxon>Bacteria</taxon>
        <taxon>Candidatus Magasanikiibacteriota</taxon>
    </lineage>
</organism>
<comment type="caution">
    <text evidence="2">The sequence shown here is derived from an EMBL/GenBank/DDBJ whole genome shotgun (WGS) entry which is preliminary data.</text>
</comment>